<organism evidence="1">
    <name type="scientific">gut metagenome</name>
    <dbReference type="NCBI Taxonomy" id="749906"/>
    <lineage>
        <taxon>unclassified sequences</taxon>
        <taxon>metagenomes</taxon>
        <taxon>organismal metagenomes</taxon>
    </lineage>
</organism>
<name>J9FM44_9ZZZZ</name>
<comment type="caution">
    <text evidence="1">The sequence shown here is derived from an EMBL/GenBank/DDBJ whole genome shotgun (WGS) entry which is preliminary data.</text>
</comment>
<evidence type="ECO:0000313" key="1">
    <source>
        <dbReference type="EMBL" id="EJW95498.1"/>
    </source>
</evidence>
<reference evidence="1" key="1">
    <citation type="journal article" date="2012" name="PLoS ONE">
        <title>Gene sets for utilization of primary and secondary nutrition supplies in the distal gut of endangered iberian lynx.</title>
        <authorList>
            <person name="Alcaide M."/>
            <person name="Messina E."/>
            <person name="Richter M."/>
            <person name="Bargiela R."/>
            <person name="Peplies J."/>
            <person name="Huws S.A."/>
            <person name="Newbold C.J."/>
            <person name="Golyshin P.N."/>
            <person name="Simon M.A."/>
            <person name="Lopez G."/>
            <person name="Yakimov M.M."/>
            <person name="Ferrer M."/>
        </authorList>
    </citation>
    <scope>NUCLEOTIDE SEQUENCE</scope>
</reference>
<gene>
    <name evidence="1" type="ORF">EVA_16401</name>
</gene>
<proteinExistence type="predicted"/>
<dbReference type="AlphaFoldDB" id="J9FM44"/>
<dbReference type="EMBL" id="AMCI01005772">
    <property type="protein sequence ID" value="EJW95498.1"/>
    <property type="molecule type" value="Genomic_DNA"/>
</dbReference>
<protein>
    <submittedName>
        <fullName evidence="1">Uncharacterized protein</fullName>
    </submittedName>
</protein>
<accession>J9FM44</accession>
<sequence length="41" mass="4876">MGVQNYKNKSIQTGNFMQFDYIIHSVIFNSVQFIKQMFKTV</sequence>